<feature type="domain" description="C2" evidence="2">
    <location>
        <begin position="1"/>
        <end position="87"/>
    </location>
</feature>
<feature type="region of interest" description="Disordered" evidence="1">
    <location>
        <begin position="201"/>
        <end position="225"/>
    </location>
</feature>
<keyword evidence="4" id="KW-1185">Reference proteome</keyword>
<dbReference type="PANTHER" id="PTHR32246">
    <property type="entry name" value="INGRESSION PROTEIN FIC1"/>
    <property type="match status" value="1"/>
</dbReference>
<gene>
    <name evidence="3" type="ORF">F3Y22_tig00110393pilonHSYRG00182</name>
</gene>
<dbReference type="InterPro" id="IPR044750">
    <property type="entry name" value="C2_SRC2/BAP"/>
</dbReference>
<dbReference type="EMBL" id="VEPZ02000970">
    <property type="protein sequence ID" value="KAE8706442.1"/>
    <property type="molecule type" value="Genomic_DNA"/>
</dbReference>
<dbReference type="PANTHER" id="PTHR32246:SF173">
    <property type="entry name" value="C2 DOMAIN-CONTAINING PROTEIN"/>
    <property type="match status" value="1"/>
</dbReference>
<dbReference type="GO" id="GO:0006952">
    <property type="term" value="P:defense response"/>
    <property type="evidence" value="ECO:0007669"/>
    <property type="project" value="InterPro"/>
</dbReference>
<dbReference type="Pfam" id="PF00168">
    <property type="entry name" value="C2"/>
    <property type="match status" value="1"/>
</dbReference>
<comment type="caution">
    <text evidence="3">The sequence shown here is derived from an EMBL/GenBank/DDBJ whole genome shotgun (WGS) entry which is preliminary data.</text>
</comment>
<dbReference type="GO" id="GO:0016787">
    <property type="term" value="F:hydrolase activity"/>
    <property type="evidence" value="ECO:0007669"/>
    <property type="project" value="UniProtKB-KW"/>
</dbReference>
<accession>A0A6A3AUA0</accession>
<dbReference type="Gene3D" id="2.60.40.150">
    <property type="entry name" value="C2 domain"/>
    <property type="match status" value="1"/>
</dbReference>
<dbReference type="AlphaFoldDB" id="A0A6A3AUA0"/>
<proteinExistence type="predicted"/>
<name>A0A6A3AUA0_HIBSY</name>
<reference evidence="3" key="1">
    <citation type="submission" date="2019-09" db="EMBL/GenBank/DDBJ databases">
        <title>Draft genome information of white flower Hibiscus syriacus.</title>
        <authorList>
            <person name="Kim Y.-M."/>
        </authorList>
    </citation>
    <scope>NUCLEOTIDE SEQUENCE [LARGE SCALE GENOMIC DNA]</scope>
    <source>
        <strain evidence="3">YM2019G1</strain>
    </source>
</reference>
<sequence>MKAFAVVSINGNPQTNQRTPVDKENGSNPEWNCRMKFIVDEAHVHQNLVFLVFSLKSSRVIGDRDIGAVQVPVRELLRQTNGNHMINQNVSYSVVSPEGKSRGILNFSYRFVGNLNGTVPYPQLPGAVQEIQGGSPVLALASPQHGDSYPYHPPHGMCMYPYPPSQGMSMYHYQTPHEMSMYPYQPAYGYHQVPAPVSGYGCRQPPQGDNSKPPRYRSVNEDIWV</sequence>
<evidence type="ECO:0000313" key="4">
    <source>
        <dbReference type="Proteomes" id="UP000436088"/>
    </source>
</evidence>
<organism evidence="3 4">
    <name type="scientific">Hibiscus syriacus</name>
    <name type="common">Rose of Sharon</name>
    <dbReference type="NCBI Taxonomy" id="106335"/>
    <lineage>
        <taxon>Eukaryota</taxon>
        <taxon>Viridiplantae</taxon>
        <taxon>Streptophyta</taxon>
        <taxon>Embryophyta</taxon>
        <taxon>Tracheophyta</taxon>
        <taxon>Spermatophyta</taxon>
        <taxon>Magnoliopsida</taxon>
        <taxon>eudicotyledons</taxon>
        <taxon>Gunneridae</taxon>
        <taxon>Pentapetalae</taxon>
        <taxon>rosids</taxon>
        <taxon>malvids</taxon>
        <taxon>Malvales</taxon>
        <taxon>Malvaceae</taxon>
        <taxon>Malvoideae</taxon>
        <taxon>Hibiscus</taxon>
    </lineage>
</organism>
<dbReference type="CDD" id="cd04051">
    <property type="entry name" value="C2_SRC2_like"/>
    <property type="match status" value="1"/>
</dbReference>
<evidence type="ECO:0000259" key="2">
    <source>
        <dbReference type="PROSITE" id="PS50004"/>
    </source>
</evidence>
<dbReference type="SUPFAM" id="SSF49562">
    <property type="entry name" value="C2 domain (Calcium/lipid-binding domain, CaLB)"/>
    <property type="match status" value="1"/>
</dbReference>
<dbReference type="InterPro" id="IPR035892">
    <property type="entry name" value="C2_domain_sf"/>
</dbReference>
<evidence type="ECO:0000313" key="3">
    <source>
        <dbReference type="EMBL" id="KAE8706442.1"/>
    </source>
</evidence>
<dbReference type="OrthoDB" id="270970at2759"/>
<dbReference type="InterPro" id="IPR000008">
    <property type="entry name" value="C2_dom"/>
</dbReference>
<dbReference type="Proteomes" id="UP000436088">
    <property type="component" value="Unassembled WGS sequence"/>
</dbReference>
<dbReference type="PROSITE" id="PS50004">
    <property type="entry name" value="C2"/>
    <property type="match status" value="1"/>
</dbReference>
<evidence type="ECO:0000256" key="1">
    <source>
        <dbReference type="SAM" id="MobiDB-lite"/>
    </source>
</evidence>
<protein>
    <submittedName>
        <fullName evidence="3">P-loop containing nucleoside triphosphate hydrolases superfamily protein</fullName>
    </submittedName>
</protein>
<keyword evidence="3" id="KW-0378">Hydrolase</keyword>